<evidence type="ECO:0000259" key="1">
    <source>
        <dbReference type="Pfam" id="PF00078"/>
    </source>
</evidence>
<reference evidence="2 3" key="1">
    <citation type="submission" date="2019-01" db="EMBL/GenBank/DDBJ databases">
        <title>Genomes sequencing and comparative genomics of infectious freshwater microsporidia, Cucumispora dikerogammari and Thelohania contejeani.</title>
        <authorList>
            <person name="Cormier A."/>
            <person name="Giraud I."/>
            <person name="Wattier R."/>
            <person name="Teixeira M."/>
            <person name="Grandjean F."/>
            <person name="Rigaud T."/>
            <person name="Cordaux R."/>
        </authorList>
    </citation>
    <scope>NUCLEOTIDE SEQUENCE [LARGE SCALE GENOMIC DNA]</scope>
    <source>
        <strain evidence="2">T1</strain>
        <tissue evidence="2">Spores</tissue>
    </source>
</reference>
<dbReference type="PANTHER" id="PTHR35450:SF2">
    <property type="entry name" value="REVERSE TRANSCRIPTASE DOMAIN-CONTAINING PROTEIN"/>
    <property type="match status" value="1"/>
</dbReference>
<feature type="domain" description="Reverse transcriptase" evidence="1">
    <location>
        <begin position="40"/>
        <end position="264"/>
    </location>
</feature>
<dbReference type="InterPro" id="IPR000477">
    <property type="entry name" value="RT_dom"/>
</dbReference>
<sequence>MHKHFYNIIKNICLEGRAQADWFCQGVKYLTPEDIPCNISDHRPITCMYDLYKLTTECVTQFMQHEVERRGLLADNQLGTVRRVQGAKEQAMLNLSLNKEHRHLLKSTWIDVKKAFDFIDHKYLVECISKLGFPKWIPCFVKEITSKWSLDVRAGPESIINKRVNKGILQGDSPLLFVLCINPLSRRLNERYPKVSIHAEKISHATNHLLFIDDLKLLATNSTVMGDMVKETESFFKAIKLGINREKSATNNSQCKNTTTILDGTGVYKYLGIIEDHSSNIMRESFEKVRRELLARVNRLCESNLNLKNLFKAINKHAISLVN</sequence>
<accession>A0ABQ7HYU7</accession>
<dbReference type="EMBL" id="SBIQ01000094">
    <property type="protein sequence ID" value="KAF7683369.1"/>
    <property type="molecule type" value="Genomic_DNA"/>
</dbReference>
<keyword evidence="3" id="KW-1185">Reference proteome</keyword>
<gene>
    <name evidence="2" type="primary">LIN1_1</name>
    <name evidence="2" type="ORF">TCON_1422</name>
</gene>
<evidence type="ECO:0000313" key="2">
    <source>
        <dbReference type="EMBL" id="KAF7683369.1"/>
    </source>
</evidence>
<keyword evidence="2" id="KW-0808">Transferase</keyword>
<dbReference type="Pfam" id="PF00078">
    <property type="entry name" value="RVT_1"/>
    <property type="match status" value="1"/>
</dbReference>
<proteinExistence type="predicted"/>
<evidence type="ECO:0000313" key="3">
    <source>
        <dbReference type="Proteomes" id="UP001516464"/>
    </source>
</evidence>
<keyword evidence="2" id="KW-0695">RNA-directed DNA polymerase</keyword>
<dbReference type="Proteomes" id="UP001516464">
    <property type="component" value="Unassembled WGS sequence"/>
</dbReference>
<protein>
    <submittedName>
        <fullName evidence="2">LINE-1 reverse transcriptase like protein</fullName>
    </submittedName>
</protein>
<name>A0ABQ7HYU7_9MICR</name>
<organism evidence="2 3">
    <name type="scientific">Astathelohania contejeani</name>
    <dbReference type="NCBI Taxonomy" id="164912"/>
    <lineage>
        <taxon>Eukaryota</taxon>
        <taxon>Fungi</taxon>
        <taxon>Fungi incertae sedis</taxon>
        <taxon>Microsporidia</taxon>
        <taxon>Astathelohaniidae</taxon>
        <taxon>Astathelohania</taxon>
    </lineage>
</organism>
<dbReference type="PANTHER" id="PTHR35450">
    <property type="entry name" value="REVERSE TRANSCRIPTASE DOMAIN-CONTAINING PROTEIN"/>
    <property type="match status" value="1"/>
</dbReference>
<keyword evidence="2" id="KW-0548">Nucleotidyltransferase</keyword>
<dbReference type="GO" id="GO:0003964">
    <property type="term" value="F:RNA-directed DNA polymerase activity"/>
    <property type="evidence" value="ECO:0007669"/>
    <property type="project" value="UniProtKB-KW"/>
</dbReference>
<comment type="caution">
    <text evidence="2">The sequence shown here is derived from an EMBL/GenBank/DDBJ whole genome shotgun (WGS) entry which is preliminary data.</text>
</comment>